<accession>A0A9P3HI44</accession>
<feature type="compositionally biased region" description="Low complexity" evidence="1">
    <location>
        <begin position="13"/>
        <end position="41"/>
    </location>
</feature>
<gene>
    <name evidence="2" type="ORF">EMPS_09101</name>
</gene>
<name>A0A9P3HI44_9FUNG</name>
<feature type="compositionally biased region" description="Basic and acidic residues" evidence="1">
    <location>
        <begin position="138"/>
        <end position="148"/>
    </location>
</feature>
<reference evidence="2" key="1">
    <citation type="submission" date="2021-11" db="EMBL/GenBank/DDBJ databases">
        <authorList>
            <person name="Herlambang A."/>
            <person name="Guo Y."/>
            <person name="Takashima Y."/>
            <person name="Nishizawa T."/>
        </authorList>
    </citation>
    <scope>NUCLEOTIDE SEQUENCE</scope>
    <source>
        <strain evidence="2">E1425</strain>
    </source>
</reference>
<evidence type="ECO:0000313" key="2">
    <source>
        <dbReference type="EMBL" id="GJJ76742.1"/>
    </source>
</evidence>
<feature type="region of interest" description="Disordered" evidence="1">
    <location>
        <begin position="96"/>
        <end position="152"/>
    </location>
</feature>
<dbReference type="Proteomes" id="UP000827284">
    <property type="component" value="Unassembled WGS sequence"/>
</dbReference>
<organism evidence="2 3">
    <name type="scientific">Entomortierella parvispora</name>
    <dbReference type="NCBI Taxonomy" id="205924"/>
    <lineage>
        <taxon>Eukaryota</taxon>
        <taxon>Fungi</taxon>
        <taxon>Fungi incertae sedis</taxon>
        <taxon>Mucoromycota</taxon>
        <taxon>Mortierellomycotina</taxon>
        <taxon>Mortierellomycetes</taxon>
        <taxon>Mortierellales</taxon>
        <taxon>Mortierellaceae</taxon>
        <taxon>Entomortierella</taxon>
    </lineage>
</organism>
<sequence length="329" mass="33975">MAKKKVSARKTRQSAAASAADQSKGAGSKAASLAPSNASSPSPQPLDQVQAGRRKGLPRRSPSQNDPSKGIVFSFRFQNDSAMSMAVDIHSYDQQFDSESTTETGNGKALSATAADSEPTAATTNEKSLAASGPLDLSHIDNNDDSRSLDSSLCSLTNATSSELRLAGEKWSSDPTLYRSSNVFDKSRNLLILHTRKPAAGPLSSPRASIVTSPQESTPSFHPYRRSTGSSSSSSLPSTPALSQSGSTSSSSSSSSSSPRSPSSPTPSHSGPTTAVSAGTFQQGKDDSCSADSLPAALELSGSRSTRFLKVRGLGGASGGRRMQVILVS</sequence>
<dbReference type="OrthoDB" id="2445968at2759"/>
<feature type="compositionally biased region" description="Low complexity" evidence="1">
    <location>
        <begin position="227"/>
        <end position="274"/>
    </location>
</feature>
<protein>
    <submittedName>
        <fullName evidence="2">Uncharacterized protein</fullName>
    </submittedName>
</protein>
<evidence type="ECO:0000313" key="3">
    <source>
        <dbReference type="Proteomes" id="UP000827284"/>
    </source>
</evidence>
<dbReference type="AlphaFoldDB" id="A0A9P3HI44"/>
<feature type="region of interest" description="Disordered" evidence="1">
    <location>
        <begin position="198"/>
        <end position="292"/>
    </location>
</feature>
<evidence type="ECO:0000256" key="1">
    <source>
        <dbReference type="SAM" id="MobiDB-lite"/>
    </source>
</evidence>
<feature type="compositionally biased region" description="Polar residues" evidence="1">
    <location>
        <begin position="96"/>
        <end position="105"/>
    </location>
</feature>
<feature type="compositionally biased region" description="Basic residues" evidence="1">
    <location>
        <begin position="1"/>
        <end position="12"/>
    </location>
</feature>
<feature type="compositionally biased region" description="Polar residues" evidence="1">
    <location>
        <begin position="206"/>
        <end position="220"/>
    </location>
</feature>
<comment type="caution">
    <text evidence="2">The sequence shown here is derived from an EMBL/GenBank/DDBJ whole genome shotgun (WGS) entry which is preliminary data.</text>
</comment>
<proteinExistence type="predicted"/>
<reference evidence="2" key="2">
    <citation type="journal article" date="2022" name="Microbiol. Resour. Announc.">
        <title>Whole-Genome Sequence of Entomortierella parvispora E1425, a Mucoromycotan Fungus Associated with Burkholderiaceae-Related Endosymbiotic Bacteria.</title>
        <authorList>
            <person name="Herlambang A."/>
            <person name="Guo Y."/>
            <person name="Takashima Y."/>
            <person name="Narisawa K."/>
            <person name="Ohta H."/>
            <person name="Nishizawa T."/>
        </authorList>
    </citation>
    <scope>NUCLEOTIDE SEQUENCE</scope>
    <source>
        <strain evidence="2">E1425</strain>
    </source>
</reference>
<dbReference type="EMBL" id="BQFW01000012">
    <property type="protein sequence ID" value="GJJ76742.1"/>
    <property type="molecule type" value="Genomic_DNA"/>
</dbReference>
<keyword evidence="3" id="KW-1185">Reference proteome</keyword>
<feature type="region of interest" description="Disordered" evidence="1">
    <location>
        <begin position="1"/>
        <end position="73"/>
    </location>
</feature>